<evidence type="ECO:0000259" key="6">
    <source>
        <dbReference type="Pfam" id="PF06978"/>
    </source>
</evidence>
<dbReference type="PANTHER" id="PTHR22731:SF3">
    <property type="entry name" value="RIBONUCLEASES P_MRP PROTEIN SUBUNIT POP1"/>
    <property type="match status" value="1"/>
</dbReference>
<dbReference type="GO" id="GO:0004526">
    <property type="term" value="F:ribonuclease P activity"/>
    <property type="evidence" value="ECO:0007669"/>
    <property type="project" value="UniProtKB-EC"/>
</dbReference>
<dbReference type="Pfam" id="PF06978">
    <property type="entry name" value="POP1_N"/>
    <property type="match status" value="2"/>
</dbReference>
<feature type="domain" description="Pop1 N-terminal" evidence="6">
    <location>
        <begin position="196"/>
        <end position="262"/>
    </location>
</feature>
<dbReference type="InterPro" id="IPR009723">
    <property type="entry name" value="Pop1_N"/>
</dbReference>
<feature type="compositionally biased region" description="Basic and acidic residues" evidence="5">
    <location>
        <begin position="18"/>
        <end position="35"/>
    </location>
</feature>
<dbReference type="Proteomes" id="UP000220158">
    <property type="component" value="Chromosome 1"/>
</dbReference>
<dbReference type="GO" id="GO:0001682">
    <property type="term" value="P:tRNA 5'-leader removal"/>
    <property type="evidence" value="ECO:0007669"/>
    <property type="project" value="InterPro"/>
</dbReference>
<dbReference type="KEGG" id="prel:PRELSG_0107700"/>
<dbReference type="EC" id="3.1.26.5" evidence="9"/>
<comment type="subcellular location">
    <subcellularLocation>
        <location evidence="1">Nucleus</location>
    </subcellularLocation>
</comment>
<dbReference type="Pfam" id="PF22770">
    <property type="entry name" value="POP1_C"/>
    <property type="match status" value="1"/>
</dbReference>
<feature type="coiled-coil region" evidence="4">
    <location>
        <begin position="757"/>
        <end position="784"/>
    </location>
</feature>
<accession>A0A1J1H4R4</accession>
<proteinExistence type="predicted"/>
<evidence type="ECO:0000259" key="7">
    <source>
        <dbReference type="Pfam" id="PF08170"/>
    </source>
</evidence>
<dbReference type="VEuPathDB" id="PlasmoDB:PRELSG_0107700"/>
<gene>
    <name evidence="9" type="primary">POP1</name>
    <name evidence="9" type="ORF">PRELSG_0107700</name>
</gene>
<feature type="region of interest" description="Disordered" evidence="5">
    <location>
        <begin position="1"/>
        <end position="43"/>
    </location>
</feature>
<evidence type="ECO:0000256" key="2">
    <source>
        <dbReference type="ARBA" id="ARBA00022694"/>
    </source>
</evidence>
<keyword evidence="3" id="KW-0539">Nucleus</keyword>
<protein>
    <submittedName>
        <fullName evidence="9">Ribonucleases P/MRP protein subunit POP1, putative</fullName>
        <ecNumber evidence="9">3.1.26.5</ecNumber>
    </submittedName>
</protein>
<evidence type="ECO:0000313" key="9">
    <source>
        <dbReference type="EMBL" id="CRG98427.1"/>
    </source>
</evidence>
<dbReference type="PANTHER" id="PTHR22731">
    <property type="entry name" value="RIBONUCLEASES P/MRP PROTEIN SUBUNIT POP1"/>
    <property type="match status" value="1"/>
</dbReference>
<dbReference type="GO" id="GO:0005655">
    <property type="term" value="C:nucleolar ribonuclease P complex"/>
    <property type="evidence" value="ECO:0007669"/>
    <property type="project" value="InterPro"/>
</dbReference>
<dbReference type="InterPro" id="IPR055079">
    <property type="entry name" value="POP1_C"/>
</dbReference>
<evidence type="ECO:0000313" key="10">
    <source>
        <dbReference type="Proteomes" id="UP000220158"/>
    </source>
</evidence>
<dbReference type="GO" id="GO:0000172">
    <property type="term" value="C:ribonuclease MRP complex"/>
    <property type="evidence" value="ECO:0007669"/>
    <property type="project" value="InterPro"/>
</dbReference>
<feature type="domain" description="Pop1 N-terminal" evidence="6">
    <location>
        <begin position="132"/>
        <end position="186"/>
    </location>
</feature>
<reference evidence="9 10" key="1">
    <citation type="submission" date="2015-04" db="EMBL/GenBank/DDBJ databases">
        <authorList>
            <consortium name="Pathogen Informatics"/>
        </authorList>
    </citation>
    <scope>NUCLEOTIDE SEQUENCE [LARGE SCALE GENOMIC DNA]</scope>
    <source>
        <strain evidence="9 10">SGS1</strain>
    </source>
</reference>
<organism evidence="9 10">
    <name type="scientific">Plasmodium relictum</name>
    <dbReference type="NCBI Taxonomy" id="85471"/>
    <lineage>
        <taxon>Eukaryota</taxon>
        <taxon>Sar</taxon>
        <taxon>Alveolata</taxon>
        <taxon>Apicomplexa</taxon>
        <taxon>Aconoidasida</taxon>
        <taxon>Haemosporida</taxon>
        <taxon>Plasmodiidae</taxon>
        <taxon>Plasmodium</taxon>
        <taxon>Plasmodium (Haemamoeba)</taxon>
    </lineage>
</organism>
<dbReference type="OrthoDB" id="442863at2759"/>
<keyword evidence="2" id="KW-0819">tRNA processing</keyword>
<dbReference type="Pfam" id="PF08170">
    <property type="entry name" value="POPLD"/>
    <property type="match status" value="1"/>
</dbReference>
<evidence type="ECO:0000259" key="8">
    <source>
        <dbReference type="Pfam" id="PF22770"/>
    </source>
</evidence>
<feature type="domain" description="POP1 C-terminal" evidence="8">
    <location>
        <begin position="956"/>
        <end position="1146"/>
    </location>
</feature>
<sequence length="1154" mass="137949">MFVDFNKDKGKKNISNKSNDDKKNYDEKQYNKIDNTEEENDTTKFTSIQNEKEKNYINFISKNNNNEKKTVKVIDKKNDKKKKNDEKTYKSIYEIRNNSDVNFFNTESVPWISSFFNLKDEDLLIFGRELRKRNIFKRCFQRIHKNRRRRCMSFNPYRVPLACKKATLEEMLISEPKIKKKKKKKKNVPFGYFYRKFIMRSKKKNWLETHMYHSKRFHMMSIFGYKLAIKNCSKISRRIFRFSKRKSLIHDMSYIEIIQLSGDENTIIDVLKKCTNIEQANMLKKKYLLGILLGKIFIYKYENNDIDEKEKKDNMSNHSDLNKNNNDNFFNSKNPLICPAYFLWRSTLKPYVHLKKEKRKNNNIDNDANKENKNKLNNNKDCSEKKKEELEDKIRDIWLFVHPLCLKETMKNFQKINSSIHVKHIKNICMYELIGPRSFELLINILKIKNKYPKKMKRYIYHYNYEKITLPYDYVIPLYAILPKCVGPFLLNYKINENEVQQIDKKESYNINSLSKENKDINIIKNNKKNVDNIIENAFDYIQEKNENRVLKKNEFSQYDNNILMNEKIKQKVIKNIKVNKYEHIRSNKKKKVKTTILKMLKNNKYIESYDILKEKRKSLCELLGNAHNFSSFHSSNILSNNCNNYNKTIVSRSNINDNSNLLSSTTDNKEVVTHGISNKNEEKENITKISNDLNFYFKDKKESTHTFENNEFLKYMKKKLSKKLNLTYDKDSIQNYINECLNNDGTKDENCLILKKKETSDVYKELNKIKENLKQNSKKYIKIPILIVNQTNNNNHRYFIICPSKKKSSILFHLLIRNGSIAIGLKEREKIMKCYDFICYPQDFPDSYGGILYNKLRESISKKKYLKKPLSKRINYYCLGINDPFNYSWFCVYPYKNDIKIIRTTDCYNQFLIQTFIQRFLYISLKKIYHINTFEEFYNFLEHFKSKFHIFSSYFITVYVSAYKKSIPKRLSHVCALTLKQTIKFFIKQIDTKKILEWVEHKRIINKNNKDKIEKLKEPVIYKYKNKVIKKNKCERKEKAQMERINLQKSSTDNGKPVDDIILSSKKIIGYVSSGGHVLSKGYGYGIAHISFYFFLENLLNHIFALKLLVSDEIKIKEKGKNFPFIGLIRNVNSAYYHHVWISLVTEDKYLPF</sequence>
<name>A0A1J1H4R4_PLARL</name>
<dbReference type="GeneID" id="39734327"/>
<evidence type="ECO:0000256" key="4">
    <source>
        <dbReference type="SAM" id="Coils"/>
    </source>
</evidence>
<evidence type="ECO:0000256" key="5">
    <source>
        <dbReference type="SAM" id="MobiDB-lite"/>
    </source>
</evidence>
<dbReference type="OMA" id="KESTHTF"/>
<keyword evidence="4" id="KW-0175">Coiled coil</keyword>
<dbReference type="InterPro" id="IPR012590">
    <property type="entry name" value="POPLD_dom"/>
</dbReference>
<dbReference type="AlphaFoldDB" id="A0A1J1H4R4"/>
<keyword evidence="10" id="KW-1185">Reference proteome</keyword>
<dbReference type="InterPro" id="IPR039182">
    <property type="entry name" value="Pop1"/>
</dbReference>
<keyword evidence="9" id="KW-0378">Hydrolase</keyword>
<dbReference type="EMBL" id="LN835296">
    <property type="protein sequence ID" value="CRG98427.1"/>
    <property type="molecule type" value="Genomic_DNA"/>
</dbReference>
<evidence type="ECO:0000256" key="1">
    <source>
        <dbReference type="ARBA" id="ARBA00004123"/>
    </source>
</evidence>
<dbReference type="RefSeq" id="XP_028531437.1">
    <property type="nucleotide sequence ID" value="XM_028678723.1"/>
</dbReference>
<evidence type="ECO:0000256" key="3">
    <source>
        <dbReference type="ARBA" id="ARBA00023242"/>
    </source>
</evidence>
<feature type="domain" description="POPLD" evidence="7">
    <location>
        <begin position="799"/>
        <end position="890"/>
    </location>
</feature>
<feature type="region of interest" description="Disordered" evidence="5">
    <location>
        <begin position="359"/>
        <end position="383"/>
    </location>
</feature>